<sequence length="102" mass="11812">MQKTSICPKYEFAAELLGKKWTGLLILVLLQGPLRFKDIKNEIPDMSDRLITERLKELEEKGIVERSVFPEKPVRVQYQLTSKGKDLEPVINAIQDWAEAWV</sequence>
<evidence type="ECO:0000256" key="1">
    <source>
        <dbReference type="ARBA" id="ARBA00023015"/>
    </source>
</evidence>
<evidence type="ECO:0000259" key="4">
    <source>
        <dbReference type="PROSITE" id="PS51118"/>
    </source>
</evidence>
<evidence type="ECO:0000313" key="6">
    <source>
        <dbReference type="Proteomes" id="UP000199488"/>
    </source>
</evidence>
<dbReference type="InterPro" id="IPR036390">
    <property type="entry name" value="WH_DNA-bd_sf"/>
</dbReference>
<keyword evidence="2" id="KW-0238">DNA-binding</keyword>
<proteinExistence type="predicted"/>
<dbReference type="GO" id="GO:0003677">
    <property type="term" value="F:DNA binding"/>
    <property type="evidence" value="ECO:0007669"/>
    <property type="project" value="UniProtKB-KW"/>
</dbReference>
<keyword evidence="1" id="KW-0805">Transcription regulation</keyword>
<accession>A0A1H2SZK2</accession>
<dbReference type="OrthoDB" id="9800966at2"/>
<evidence type="ECO:0000256" key="2">
    <source>
        <dbReference type="ARBA" id="ARBA00023125"/>
    </source>
</evidence>
<dbReference type="PANTHER" id="PTHR33204">
    <property type="entry name" value="TRANSCRIPTIONAL REGULATOR, MARR FAMILY"/>
    <property type="match status" value="1"/>
</dbReference>
<dbReference type="Pfam" id="PF01638">
    <property type="entry name" value="HxlR"/>
    <property type="match status" value="1"/>
</dbReference>
<name>A0A1H2SZK2_9BACI</name>
<dbReference type="InterPro" id="IPR036388">
    <property type="entry name" value="WH-like_DNA-bd_sf"/>
</dbReference>
<reference evidence="5 6" key="1">
    <citation type="submission" date="2016-10" db="EMBL/GenBank/DDBJ databases">
        <authorList>
            <person name="de Groot N.N."/>
        </authorList>
    </citation>
    <scope>NUCLEOTIDE SEQUENCE [LARGE SCALE GENOMIC DNA]</scope>
    <source>
        <strain evidence="5 6">DSM 23126</strain>
    </source>
</reference>
<dbReference type="STRING" id="1122204.SAMN05421781_1170"/>
<keyword evidence="6" id="KW-1185">Reference proteome</keyword>
<dbReference type="PROSITE" id="PS51118">
    <property type="entry name" value="HTH_HXLR"/>
    <property type="match status" value="1"/>
</dbReference>
<dbReference type="Proteomes" id="UP000199488">
    <property type="component" value="Unassembled WGS sequence"/>
</dbReference>
<dbReference type="Gene3D" id="1.10.10.10">
    <property type="entry name" value="Winged helix-like DNA-binding domain superfamily/Winged helix DNA-binding domain"/>
    <property type="match status" value="1"/>
</dbReference>
<dbReference type="AlphaFoldDB" id="A0A1H2SZK2"/>
<protein>
    <submittedName>
        <fullName evidence="5">Transcriptional regulator, HxlR family</fullName>
    </submittedName>
</protein>
<dbReference type="EMBL" id="FNNC01000002">
    <property type="protein sequence ID" value="SDW37018.1"/>
    <property type="molecule type" value="Genomic_DNA"/>
</dbReference>
<keyword evidence="3" id="KW-0804">Transcription</keyword>
<dbReference type="SUPFAM" id="SSF46785">
    <property type="entry name" value="Winged helix' DNA-binding domain"/>
    <property type="match status" value="1"/>
</dbReference>
<dbReference type="PANTHER" id="PTHR33204:SF37">
    <property type="entry name" value="HTH-TYPE TRANSCRIPTIONAL REGULATOR YODB"/>
    <property type="match status" value="1"/>
</dbReference>
<feature type="domain" description="HTH hxlR-type" evidence="4">
    <location>
        <begin position="7"/>
        <end position="102"/>
    </location>
</feature>
<organism evidence="5 6">
    <name type="scientific">Marinococcus luteus</name>
    <dbReference type="NCBI Taxonomy" id="1122204"/>
    <lineage>
        <taxon>Bacteria</taxon>
        <taxon>Bacillati</taxon>
        <taxon>Bacillota</taxon>
        <taxon>Bacilli</taxon>
        <taxon>Bacillales</taxon>
        <taxon>Bacillaceae</taxon>
        <taxon>Marinococcus</taxon>
    </lineage>
</organism>
<dbReference type="RefSeq" id="WP_091612368.1">
    <property type="nucleotide sequence ID" value="NZ_FNNC01000002.1"/>
</dbReference>
<dbReference type="InterPro" id="IPR002577">
    <property type="entry name" value="HTH_HxlR"/>
</dbReference>
<evidence type="ECO:0000256" key="3">
    <source>
        <dbReference type="ARBA" id="ARBA00023163"/>
    </source>
</evidence>
<evidence type="ECO:0000313" key="5">
    <source>
        <dbReference type="EMBL" id="SDW37018.1"/>
    </source>
</evidence>
<gene>
    <name evidence="5" type="ORF">SAMN05421781_1170</name>
</gene>